<sequence>MQVQELVPAKTRSFRPAISCSNGSGQCMAIGTFCGQTMPISISRVLSILKIAEYGQEKIRSKCKHCLFVLKRSLWGEGLRQHLSLVLSFSRRLVFRVLLPVQSMDTL</sequence>
<evidence type="ECO:0000313" key="1">
    <source>
        <dbReference type="EMBL" id="GBN10539.1"/>
    </source>
</evidence>
<gene>
    <name evidence="1" type="ORF">AVEN_182672_1</name>
</gene>
<dbReference type="AlphaFoldDB" id="A0A4Y2L810"/>
<comment type="caution">
    <text evidence="1">The sequence shown here is derived from an EMBL/GenBank/DDBJ whole genome shotgun (WGS) entry which is preliminary data.</text>
</comment>
<reference evidence="1 2" key="1">
    <citation type="journal article" date="2019" name="Sci. Rep.">
        <title>Orb-weaving spider Araneus ventricosus genome elucidates the spidroin gene catalogue.</title>
        <authorList>
            <person name="Kono N."/>
            <person name="Nakamura H."/>
            <person name="Ohtoshi R."/>
            <person name="Moran D.A.P."/>
            <person name="Shinohara A."/>
            <person name="Yoshida Y."/>
            <person name="Fujiwara M."/>
            <person name="Mori M."/>
            <person name="Tomita M."/>
            <person name="Arakawa K."/>
        </authorList>
    </citation>
    <scope>NUCLEOTIDE SEQUENCE [LARGE SCALE GENOMIC DNA]</scope>
</reference>
<protein>
    <submittedName>
        <fullName evidence="1">Uncharacterized protein</fullName>
    </submittedName>
</protein>
<proteinExistence type="predicted"/>
<evidence type="ECO:0000313" key="2">
    <source>
        <dbReference type="Proteomes" id="UP000499080"/>
    </source>
</evidence>
<accession>A0A4Y2L810</accession>
<dbReference type="Proteomes" id="UP000499080">
    <property type="component" value="Unassembled WGS sequence"/>
</dbReference>
<keyword evidence="2" id="KW-1185">Reference proteome</keyword>
<name>A0A4Y2L810_ARAVE</name>
<organism evidence="1 2">
    <name type="scientific">Araneus ventricosus</name>
    <name type="common">Orbweaver spider</name>
    <name type="synonym">Epeira ventricosa</name>
    <dbReference type="NCBI Taxonomy" id="182803"/>
    <lineage>
        <taxon>Eukaryota</taxon>
        <taxon>Metazoa</taxon>
        <taxon>Ecdysozoa</taxon>
        <taxon>Arthropoda</taxon>
        <taxon>Chelicerata</taxon>
        <taxon>Arachnida</taxon>
        <taxon>Araneae</taxon>
        <taxon>Araneomorphae</taxon>
        <taxon>Entelegynae</taxon>
        <taxon>Araneoidea</taxon>
        <taxon>Araneidae</taxon>
        <taxon>Araneus</taxon>
    </lineage>
</organism>
<dbReference type="EMBL" id="BGPR01005477">
    <property type="protein sequence ID" value="GBN10539.1"/>
    <property type="molecule type" value="Genomic_DNA"/>
</dbReference>